<comment type="caution">
    <text evidence="2">The sequence shown here is derived from an EMBL/GenBank/DDBJ whole genome shotgun (WGS) entry which is preliminary data.</text>
</comment>
<dbReference type="EMBL" id="JAQNDL010000004">
    <property type="protein sequence ID" value="MDC0722872.1"/>
    <property type="molecule type" value="Genomic_DNA"/>
</dbReference>
<dbReference type="Pfam" id="PF12697">
    <property type="entry name" value="Abhydrolase_6"/>
    <property type="match status" value="1"/>
</dbReference>
<proteinExistence type="predicted"/>
<evidence type="ECO:0000313" key="3">
    <source>
        <dbReference type="Proteomes" id="UP001221686"/>
    </source>
</evidence>
<accession>A0ABT5EAK2</accession>
<dbReference type="Gene3D" id="3.40.50.1820">
    <property type="entry name" value="alpha/beta hydrolase"/>
    <property type="match status" value="1"/>
</dbReference>
<protein>
    <submittedName>
        <fullName evidence="2">Alpha/beta fold hydrolase</fullName>
    </submittedName>
</protein>
<name>A0ABT5EAK2_9BACT</name>
<reference evidence="2 3" key="1">
    <citation type="submission" date="2022-11" db="EMBL/GenBank/DDBJ databases">
        <title>Minimal conservation of predation-associated metabolite biosynthetic gene clusters underscores biosynthetic potential of Myxococcota including descriptions for ten novel species: Archangium lansinium sp. nov., Myxococcus landrumus sp. nov., Nannocystis bai.</title>
        <authorList>
            <person name="Ahearne A."/>
            <person name="Stevens C."/>
            <person name="Dowd S."/>
        </authorList>
    </citation>
    <scope>NUCLEOTIDE SEQUENCE [LARGE SCALE GENOMIC DNA]</scope>
    <source>
        <strain evidence="2 3">BB15-2</strain>
    </source>
</reference>
<keyword evidence="2" id="KW-0378">Hydrolase</keyword>
<dbReference type="InterPro" id="IPR000073">
    <property type="entry name" value="AB_hydrolase_1"/>
</dbReference>
<feature type="domain" description="AB hydrolase-1" evidence="1">
    <location>
        <begin position="17"/>
        <end position="245"/>
    </location>
</feature>
<gene>
    <name evidence="2" type="ORF">POL25_38635</name>
</gene>
<dbReference type="InterPro" id="IPR045889">
    <property type="entry name" value="MES/HNL"/>
</dbReference>
<organism evidence="2 3">
    <name type="scientific">Nannocystis bainbridge</name>
    <dbReference type="NCBI Taxonomy" id="2995303"/>
    <lineage>
        <taxon>Bacteria</taxon>
        <taxon>Pseudomonadati</taxon>
        <taxon>Myxococcota</taxon>
        <taxon>Polyangia</taxon>
        <taxon>Nannocystales</taxon>
        <taxon>Nannocystaceae</taxon>
        <taxon>Nannocystis</taxon>
    </lineage>
</organism>
<dbReference type="PANTHER" id="PTHR10992:SF1086">
    <property type="entry name" value="AB HYDROLASE-1 DOMAIN-CONTAINING PROTEIN"/>
    <property type="match status" value="1"/>
</dbReference>
<dbReference type="PANTHER" id="PTHR10992">
    <property type="entry name" value="METHYLESTERASE FAMILY MEMBER"/>
    <property type="match status" value="1"/>
</dbReference>
<evidence type="ECO:0000313" key="2">
    <source>
        <dbReference type="EMBL" id="MDC0722872.1"/>
    </source>
</evidence>
<dbReference type="InterPro" id="IPR029058">
    <property type="entry name" value="AB_hydrolase_fold"/>
</dbReference>
<evidence type="ECO:0000259" key="1">
    <source>
        <dbReference type="Pfam" id="PF12697"/>
    </source>
</evidence>
<dbReference type="SUPFAM" id="SSF53474">
    <property type="entry name" value="alpha/beta-Hydrolases"/>
    <property type="match status" value="1"/>
</dbReference>
<dbReference type="Proteomes" id="UP001221686">
    <property type="component" value="Unassembled WGS sequence"/>
</dbReference>
<dbReference type="GO" id="GO:0016787">
    <property type="term" value="F:hydrolase activity"/>
    <property type="evidence" value="ECO:0007669"/>
    <property type="project" value="UniProtKB-KW"/>
</dbReference>
<sequence length="253" mass="27524">MRNDQRDEQARGEARHFVLVHGAWHGAWCWVTTARLLASRGHRVTTLDLPSHGADETAPASVTLDHYAGRVIAALDAIEGTVVLVGHSMGGIVISTVAEARPTKVEKLVYLTAFLLPNGTSLLDVALQDAESLATSNLRVRADEGVVDVNLDAVQEIFYADCERADIDRARSLLKPNPLAPFATPLALTDAGYGSVRRFYVSCARDRAISPALQRSMLSAMPCEAVHELHTDHSPFFSKPERLHDVLVAIARS</sequence>
<dbReference type="RefSeq" id="WP_272091410.1">
    <property type="nucleotide sequence ID" value="NZ_JAQNDL010000004.1"/>
</dbReference>
<keyword evidence="3" id="KW-1185">Reference proteome</keyword>